<evidence type="ECO:0000256" key="1">
    <source>
        <dbReference type="SAM" id="MobiDB-lite"/>
    </source>
</evidence>
<evidence type="ECO:0000313" key="3">
    <source>
        <dbReference type="Proteomes" id="UP001311232"/>
    </source>
</evidence>
<name>A0AAV9R7K0_9TELE</name>
<keyword evidence="3" id="KW-1185">Reference proteome</keyword>
<organism evidence="2 3">
    <name type="scientific">Crenichthys baileyi</name>
    <name type="common">White River springfish</name>
    <dbReference type="NCBI Taxonomy" id="28760"/>
    <lineage>
        <taxon>Eukaryota</taxon>
        <taxon>Metazoa</taxon>
        <taxon>Chordata</taxon>
        <taxon>Craniata</taxon>
        <taxon>Vertebrata</taxon>
        <taxon>Euteleostomi</taxon>
        <taxon>Actinopterygii</taxon>
        <taxon>Neopterygii</taxon>
        <taxon>Teleostei</taxon>
        <taxon>Neoteleostei</taxon>
        <taxon>Acanthomorphata</taxon>
        <taxon>Ovalentaria</taxon>
        <taxon>Atherinomorphae</taxon>
        <taxon>Cyprinodontiformes</taxon>
        <taxon>Goodeidae</taxon>
        <taxon>Crenichthys</taxon>
    </lineage>
</organism>
<dbReference type="AlphaFoldDB" id="A0AAV9R7K0"/>
<accession>A0AAV9R7K0</accession>
<reference evidence="2 3" key="1">
    <citation type="submission" date="2021-06" db="EMBL/GenBank/DDBJ databases">
        <authorList>
            <person name="Palmer J.M."/>
        </authorList>
    </citation>
    <scope>NUCLEOTIDE SEQUENCE [LARGE SCALE GENOMIC DNA]</scope>
    <source>
        <strain evidence="2 3">MEX-2019</strain>
        <tissue evidence="2">Muscle</tissue>
    </source>
</reference>
<protein>
    <submittedName>
        <fullName evidence="2">Uncharacterized protein</fullName>
    </submittedName>
</protein>
<feature type="region of interest" description="Disordered" evidence="1">
    <location>
        <begin position="1"/>
        <end position="35"/>
    </location>
</feature>
<dbReference type="Proteomes" id="UP001311232">
    <property type="component" value="Unassembled WGS sequence"/>
</dbReference>
<proteinExistence type="predicted"/>
<comment type="caution">
    <text evidence="2">The sequence shown here is derived from an EMBL/GenBank/DDBJ whole genome shotgun (WGS) entry which is preliminary data.</text>
</comment>
<dbReference type="EMBL" id="JAHHUM010002166">
    <property type="protein sequence ID" value="KAK5605759.1"/>
    <property type="molecule type" value="Genomic_DNA"/>
</dbReference>
<gene>
    <name evidence="2" type="ORF">CRENBAI_006568</name>
</gene>
<evidence type="ECO:0000313" key="2">
    <source>
        <dbReference type="EMBL" id="KAK5605759.1"/>
    </source>
</evidence>
<sequence length="95" mass="10649">MSHRSLEPGLRSHLRRSTERGVEVGTVCSPQGSGGEALKCVRAQESQRVKARFGRARVHENGLQMMTEEAGAARRNLDWRGQKFQQVNSYTGENH</sequence>